<dbReference type="PANTHER" id="PTHR43124:SF3">
    <property type="entry name" value="CHLORAMPHENICOL EFFLUX PUMP RV0191"/>
    <property type="match status" value="1"/>
</dbReference>
<dbReference type="EMBL" id="CP155573">
    <property type="protein sequence ID" value="XFO68393.1"/>
    <property type="molecule type" value="Genomic_DNA"/>
</dbReference>
<name>A0ABZ3ISE8_9FIRM</name>
<evidence type="ECO:0000259" key="8">
    <source>
        <dbReference type="PROSITE" id="PS50850"/>
    </source>
</evidence>
<feature type="transmembrane region" description="Helical" evidence="7">
    <location>
        <begin position="544"/>
        <end position="565"/>
    </location>
</feature>
<feature type="transmembrane region" description="Helical" evidence="7">
    <location>
        <begin position="519"/>
        <end position="538"/>
    </location>
</feature>
<evidence type="ECO:0000313" key="9">
    <source>
        <dbReference type="EMBL" id="XFO68393.1"/>
    </source>
</evidence>
<evidence type="ECO:0000256" key="7">
    <source>
        <dbReference type="SAM" id="Phobius"/>
    </source>
</evidence>
<keyword evidence="3" id="KW-1003">Cell membrane</keyword>
<sequence>MVSKRRGWPLYLTAGVLLLVMVAMNLWLNAASFKKHYADSLAASYAAAAARSQLNIEYAVKYGKQLVNFYGMPELLASVQQAAPGVDNVRILLPDGTIAWQLQKEENDLAASTPAVGMQAGSAGYKLVRQGSAYHCLLPLRNKDGQLIGSMDILFPEKMVEGQVTAFLQQSVLGAAAATAAGLLALLVFFLTVPIYDATGQLRRKVFLSLALAALSVPQLAFGYHNLSVQQEAYRQTAVNNTHIAAQAVIADLHFILDKTGGYSQVSGLDAWLGKTVRLVPELSNLAIVDDGRVVATAKQEPLLASGVPSPDWDYRMPVNAGPGHSEIVVSLAANYIEEQVMAIAFDGLTMTLVSCFFAVEILLLLLMVQARRAGPANADYSATNIRVIRPLAFLFYLSYFITIILIPLRMNQIAYPVAGLPLELILGLPISAEFITSALAAFAGGFIIDRKGWKRLMYVGLAGFSAGSLLSWLADSMLLFIAARAVTGVGYGCVWLSLRRAMAAEETQEQQAMGFSALNAGLYAANLCGCAFGAILADRLGYAAVFMLAGVFSLLAAAGARLLLDPAAGQKMPTGSSVAGAGMKVAAFFADRQVAVFFLGIIIPSSACMVGFLQYFLPLYFSASGLAISNAGRAFMVYAVCIVYFGPYITRYTGKMKHLGRILVTSTSVGALGMFLFAGGSSLYAAYATVLLLGLSDSVGQAVRNAYFLQLPATRQMGQGTALGLFSMVWKVGQMLGPLFFGLLLPWGPSATLLAAGLVYSAAIIIFWLHQRQNRESLAIGR</sequence>
<feature type="transmembrane region" description="Helical" evidence="7">
    <location>
        <begin position="206"/>
        <end position="224"/>
    </location>
</feature>
<feature type="transmembrane region" description="Helical" evidence="7">
    <location>
        <begin position="624"/>
        <end position="647"/>
    </location>
</feature>
<dbReference type="InterPro" id="IPR020846">
    <property type="entry name" value="MFS_dom"/>
</dbReference>
<dbReference type="PROSITE" id="PS50850">
    <property type="entry name" value="MFS"/>
    <property type="match status" value="1"/>
</dbReference>
<proteinExistence type="predicted"/>
<dbReference type="InterPro" id="IPR050189">
    <property type="entry name" value="MFS_Efflux_Transporters"/>
</dbReference>
<dbReference type="InterPro" id="IPR011701">
    <property type="entry name" value="MFS"/>
</dbReference>
<reference evidence="9" key="1">
    <citation type="submission" date="2024-05" db="EMBL/GenBank/DDBJ databases">
        <title>Isolation and characterization of Sporomusa carbonis sp. nov., a carboxydotrophic hydrogenogen in the genus of Sporomusa isolated from a charcoal burning pile.</title>
        <authorList>
            <person name="Boeer T."/>
            <person name="Rosenbaum F."/>
            <person name="Eysell L."/>
            <person name="Mueller V."/>
            <person name="Daniel R."/>
            <person name="Poehlein A."/>
        </authorList>
    </citation>
    <scope>NUCLEOTIDE SEQUENCE [LARGE SCALE GENOMIC DNA]</scope>
    <source>
        <strain evidence="9">DSM 10669</strain>
    </source>
</reference>
<feature type="transmembrane region" description="Helical" evidence="7">
    <location>
        <begin position="341"/>
        <end position="367"/>
    </location>
</feature>
<evidence type="ECO:0000313" key="10">
    <source>
        <dbReference type="Proteomes" id="UP000216752"/>
    </source>
</evidence>
<evidence type="ECO:0000256" key="6">
    <source>
        <dbReference type="ARBA" id="ARBA00023136"/>
    </source>
</evidence>
<dbReference type="Gene3D" id="1.20.1250.20">
    <property type="entry name" value="MFS general substrate transporter like domains"/>
    <property type="match status" value="1"/>
</dbReference>
<keyword evidence="4 7" id="KW-0812">Transmembrane</keyword>
<feature type="transmembrane region" description="Helical" evidence="7">
    <location>
        <begin position="172"/>
        <end position="194"/>
    </location>
</feature>
<evidence type="ECO:0000256" key="4">
    <source>
        <dbReference type="ARBA" id="ARBA00022692"/>
    </source>
</evidence>
<feature type="transmembrane region" description="Helical" evidence="7">
    <location>
        <begin position="7"/>
        <end position="28"/>
    </location>
</feature>
<feature type="transmembrane region" description="Helical" evidence="7">
    <location>
        <begin position="595"/>
        <end position="618"/>
    </location>
</feature>
<keyword evidence="10" id="KW-1185">Reference proteome</keyword>
<evidence type="ECO:0000256" key="2">
    <source>
        <dbReference type="ARBA" id="ARBA00022448"/>
    </source>
</evidence>
<dbReference type="Pfam" id="PF07690">
    <property type="entry name" value="MFS_1"/>
    <property type="match status" value="1"/>
</dbReference>
<organism evidence="9 10">
    <name type="scientific">Sporomusa silvacetica DSM 10669</name>
    <dbReference type="NCBI Taxonomy" id="1123289"/>
    <lineage>
        <taxon>Bacteria</taxon>
        <taxon>Bacillati</taxon>
        <taxon>Bacillota</taxon>
        <taxon>Negativicutes</taxon>
        <taxon>Selenomonadales</taxon>
        <taxon>Sporomusaceae</taxon>
        <taxon>Sporomusa</taxon>
    </lineage>
</organism>
<feature type="transmembrane region" description="Helical" evidence="7">
    <location>
        <begin position="388"/>
        <end position="407"/>
    </location>
</feature>
<evidence type="ECO:0000256" key="5">
    <source>
        <dbReference type="ARBA" id="ARBA00022989"/>
    </source>
</evidence>
<dbReference type="PANTHER" id="PTHR43124">
    <property type="entry name" value="PURINE EFFLUX PUMP PBUE"/>
    <property type="match status" value="1"/>
</dbReference>
<dbReference type="SUPFAM" id="SSF103473">
    <property type="entry name" value="MFS general substrate transporter"/>
    <property type="match status" value="1"/>
</dbReference>
<dbReference type="RefSeq" id="WP_169717913.1">
    <property type="nucleotide sequence ID" value="NZ_CP155573.1"/>
</dbReference>
<dbReference type="Proteomes" id="UP000216752">
    <property type="component" value="Chromosome"/>
</dbReference>
<feature type="transmembrane region" description="Helical" evidence="7">
    <location>
        <begin position="752"/>
        <end position="770"/>
    </location>
</feature>
<accession>A0ABZ3ISE8</accession>
<evidence type="ECO:0000256" key="1">
    <source>
        <dbReference type="ARBA" id="ARBA00004651"/>
    </source>
</evidence>
<protein>
    <recommendedName>
        <fullName evidence="8">Major facilitator superfamily (MFS) profile domain-containing protein</fullName>
    </recommendedName>
</protein>
<comment type="subcellular location">
    <subcellularLocation>
        <location evidence="1">Cell membrane</location>
        <topology evidence="1">Multi-pass membrane protein</topology>
    </subcellularLocation>
</comment>
<keyword evidence="5 7" id="KW-1133">Transmembrane helix</keyword>
<feature type="transmembrane region" description="Helical" evidence="7">
    <location>
        <begin position="456"/>
        <end position="474"/>
    </location>
</feature>
<feature type="domain" description="Major facilitator superfamily (MFS) profile" evidence="8">
    <location>
        <begin position="385"/>
        <end position="775"/>
    </location>
</feature>
<feature type="transmembrane region" description="Helical" evidence="7">
    <location>
        <begin position="480"/>
        <end position="499"/>
    </location>
</feature>
<keyword evidence="2" id="KW-0813">Transport</keyword>
<gene>
    <name evidence="9" type="ORF">SPSIL_046160</name>
</gene>
<dbReference type="InterPro" id="IPR036259">
    <property type="entry name" value="MFS_trans_sf"/>
</dbReference>
<feature type="transmembrane region" description="Helical" evidence="7">
    <location>
        <begin position="427"/>
        <end position="449"/>
    </location>
</feature>
<evidence type="ECO:0000256" key="3">
    <source>
        <dbReference type="ARBA" id="ARBA00022475"/>
    </source>
</evidence>
<keyword evidence="6 7" id="KW-0472">Membrane</keyword>